<dbReference type="VEuPathDB" id="AmoebaDB:DICPUDRAFT_157265"/>
<gene>
    <name evidence="1" type="ORF">DICPUDRAFT_157265</name>
</gene>
<dbReference type="Proteomes" id="UP000001064">
    <property type="component" value="Unassembled WGS sequence"/>
</dbReference>
<organism evidence="1 2">
    <name type="scientific">Dictyostelium purpureum</name>
    <name type="common">Slime mold</name>
    <dbReference type="NCBI Taxonomy" id="5786"/>
    <lineage>
        <taxon>Eukaryota</taxon>
        <taxon>Amoebozoa</taxon>
        <taxon>Evosea</taxon>
        <taxon>Eumycetozoa</taxon>
        <taxon>Dictyostelia</taxon>
        <taxon>Dictyosteliales</taxon>
        <taxon>Dictyosteliaceae</taxon>
        <taxon>Dictyostelium</taxon>
    </lineage>
</organism>
<dbReference type="GeneID" id="10508412"/>
<evidence type="ECO:0000313" key="1">
    <source>
        <dbReference type="EMBL" id="EGC30933.1"/>
    </source>
</evidence>
<keyword evidence="2" id="KW-1185">Reference proteome</keyword>
<name>F0ZYP3_DICPU</name>
<accession>F0ZYP3</accession>
<sequence>MIGELLASAFELPTLDFDEFDATAFNGFLCKRFICSALSSSSSVCLETNADPVRELCETSDIPTEVS</sequence>
<dbReference type="RefSeq" id="XP_003292536.1">
    <property type="nucleotide sequence ID" value="XM_003292488.1"/>
</dbReference>
<dbReference type="InParanoid" id="F0ZYP3"/>
<evidence type="ECO:0000313" key="2">
    <source>
        <dbReference type="Proteomes" id="UP000001064"/>
    </source>
</evidence>
<dbReference type="KEGG" id="dpp:DICPUDRAFT_157265"/>
<proteinExistence type="predicted"/>
<dbReference type="EMBL" id="GL871289">
    <property type="protein sequence ID" value="EGC30933.1"/>
    <property type="molecule type" value="Genomic_DNA"/>
</dbReference>
<dbReference type="AlphaFoldDB" id="F0ZYP3"/>
<protein>
    <submittedName>
        <fullName evidence="1">Uncharacterized protein</fullName>
    </submittedName>
</protein>
<reference evidence="2" key="1">
    <citation type="journal article" date="2011" name="Genome Biol.">
        <title>Comparative genomics of the social amoebae Dictyostelium discoideum and Dictyostelium purpureum.</title>
        <authorList>
            <consortium name="US DOE Joint Genome Institute (JGI-PGF)"/>
            <person name="Sucgang R."/>
            <person name="Kuo A."/>
            <person name="Tian X."/>
            <person name="Salerno W."/>
            <person name="Parikh A."/>
            <person name="Feasley C.L."/>
            <person name="Dalin E."/>
            <person name="Tu H."/>
            <person name="Huang E."/>
            <person name="Barry K."/>
            <person name="Lindquist E."/>
            <person name="Shapiro H."/>
            <person name="Bruce D."/>
            <person name="Schmutz J."/>
            <person name="Salamov A."/>
            <person name="Fey P."/>
            <person name="Gaudet P."/>
            <person name="Anjard C."/>
            <person name="Babu M.M."/>
            <person name="Basu S."/>
            <person name="Bushmanova Y."/>
            <person name="van der Wel H."/>
            <person name="Katoh-Kurasawa M."/>
            <person name="Dinh C."/>
            <person name="Coutinho P.M."/>
            <person name="Saito T."/>
            <person name="Elias M."/>
            <person name="Schaap P."/>
            <person name="Kay R.R."/>
            <person name="Henrissat B."/>
            <person name="Eichinger L."/>
            <person name="Rivero F."/>
            <person name="Putnam N.H."/>
            <person name="West C.M."/>
            <person name="Loomis W.F."/>
            <person name="Chisholm R.L."/>
            <person name="Shaulsky G."/>
            <person name="Strassmann J.E."/>
            <person name="Queller D.C."/>
            <person name="Kuspa A."/>
            <person name="Grigoriev I.V."/>
        </authorList>
    </citation>
    <scope>NUCLEOTIDE SEQUENCE [LARGE SCALE GENOMIC DNA]</scope>
    <source>
        <strain evidence="2">QSDP1</strain>
    </source>
</reference>